<sequence>MSREEFINYHRQIHAPLFMSIPESQKYVKKYVLSHPTEIAGFPPPEYDSVTDIYFSSMEDFNAFFSSENYKLKVHPDESNFFRLNDVVSLVCDEKTVVDVIKPSALE</sequence>
<evidence type="ECO:0000313" key="2">
    <source>
        <dbReference type="EMBL" id="UPK67347.1"/>
    </source>
</evidence>
<dbReference type="NCBIfam" id="TIGR02118">
    <property type="entry name" value="EthD family reductase"/>
    <property type="match status" value="1"/>
</dbReference>
<dbReference type="SUPFAM" id="SSF54909">
    <property type="entry name" value="Dimeric alpha+beta barrel"/>
    <property type="match status" value="1"/>
</dbReference>
<organism evidence="2 3">
    <name type="scientific">Chitinophaga filiformis</name>
    <name type="common">Myxococcus filiformis</name>
    <name type="synonym">Flexibacter filiformis</name>
    <dbReference type="NCBI Taxonomy" id="104663"/>
    <lineage>
        <taxon>Bacteria</taxon>
        <taxon>Pseudomonadati</taxon>
        <taxon>Bacteroidota</taxon>
        <taxon>Chitinophagia</taxon>
        <taxon>Chitinophagales</taxon>
        <taxon>Chitinophagaceae</taxon>
        <taxon>Chitinophaga</taxon>
    </lineage>
</organism>
<dbReference type="RefSeq" id="WP_247809667.1">
    <property type="nucleotide sequence ID" value="NZ_CP095855.1"/>
</dbReference>
<protein>
    <submittedName>
        <fullName evidence="2">EthD domain-containing protein</fullName>
    </submittedName>
</protein>
<evidence type="ECO:0000259" key="1">
    <source>
        <dbReference type="Pfam" id="PF07110"/>
    </source>
</evidence>
<dbReference type="InterPro" id="IPR009799">
    <property type="entry name" value="EthD_dom"/>
</dbReference>
<accession>A0ABY4HUY7</accession>
<proteinExistence type="predicted"/>
<keyword evidence="3" id="KW-1185">Reference proteome</keyword>
<reference evidence="2 3" key="1">
    <citation type="submission" date="2022-04" db="EMBL/GenBank/DDBJ databases">
        <title>The arsenic-methylating capacity of Chitinophaga filiformis YT5 during chitin decomposition.</title>
        <authorList>
            <person name="Chen G."/>
            <person name="Liang Y."/>
        </authorList>
    </citation>
    <scope>NUCLEOTIDE SEQUENCE [LARGE SCALE GENOMIC DNA]</scope>
    <source>
        <strain evidence="2 3">YT5</strain>
    </source>
</reference>
<feature type="domain" description="EthD" evidence="1">
    <location>
        <begin position="1"/>
        <end position="82"/>
    </location>
</feature>
<dbReference type="EMBL" id="CP095855">
    <property type="protein sequence ID" value="UPK67347.1"/>
    <property type="molecule type" value="Genomic_DNA"/>
</dbReference>
<dbReference type="Gene3D" id="3.30.70.100">
    <property type="match status" value="1"/>
</dbReference>
<name>A0ABY4HUY7_CHIFI</name>
<gene>
    <name evidence="2" type="ORF">MYF79_20615</name>
</gene>
<dbReference type="InterPro" id="IPR011008">
    <property type="entry name" value="Dimeric_a/b-barrel"/>
</dbReference>
<dbReference type="Pfam" id="PF07110">
    <property type="entry name" value="EthD"/>
    <property type="match status" value="1"/>
</dbReference>
<dbReference type="Proteomes" id="UP000830198">
    <property type="component" value="Chromosome"/>
</dbReference>
<evidence type="ECO:0000313" key="3">
    <source>
        <dbReference type="Proteomes" id="UP000830198"/>
    </source>
</evidence>